<dbReference type="Proteomes" id="UP001162541">
    <property type="component" value="Chromosome 5"/>
</dbReference>
<feature type="active site" description="Nucleophile" evidence="3">
    <location>
        <position position="144"/>
    </location>
</feature>
<name>A0AAF6BKW0_MARPO</name>
<feature type="short sequence motif" description="GXSXG" evidence="3">
    <location>
        <begin position="142"/>
        <end position="146"/>
    </location>
</feature>
<dbReference type="PANTHER" id="PTHR32176:SF92">
    <property type="entry name" value="XYLOSE ISOMERASE"/>
    <property type="match status" value="1"/>
</dbReference>
<keyword evidence="3 4" id="KW-0378">Hydrolase</keyword>
<evidence type="ECO:0000256" key="2">
    <source>
        <dbReference type="ARBA" id="ARBA00023098"/>
    </source>
</evidence>
<gene>
    <name evidence="7" type="ORF">Mp_5g21740</name>
</gene>
<comment type="domain">
    <text evidence="4">The nitrogen atoms of the two glycine residues in the GGXR motif define the oxyanion hole, and stabilize the oxyanion that forms during the nucleophilic attack by the catalytic serine during substrate cleavage.</text>
</comment>
<dbReference type="EMBL" id="AP019870">
    <property type="protein sequence ID" value="BBN12644.1"/>
    <property type="molecule type" value="Genomic_DNA"/>
</dbReference>
<reference evidence="8" key="1">
    <citation type="journal article" date="2020" name="Curr. Biol.">
        <title>Chromatin organization in early land plants reveals an ancestral association between H3K27me3, transposons, and constitutive heterochromatin.</title>
        <authorList>
            <person name="Montgomery S.A."/>
            <person name="Tanizawa Y."/>
            <person name="Galik B."/>
            <person name="Wang N."/>
            <person name="Ito T."/>
            <person name="Mochizuki T."/>
            <person name="Akimcheva S."/>
            <person name="Bowman J.L."/>
            <person name="Cognat V."/>
            <person name="Marechal-Drouard L."/>
            <person name="Ekker H."/>
            <person name="Hong S.F."/>
            <person name="Kohchi T."/>
            <person name="Lin S.S."/>
            <person name="Liu L.D."/>
            <person name="Nakamura Y."/>
            <person name="Valeeva L.R."/>
            <person name="Shakirov E.V."/>
            <person name="Shippen D.E."/>
            <person name="Wei W.L."/>
            <person name="Yagura M."/>
            <person name="Yamaoka S."/>
            <person name="Yamato K.T."/>
            <person name="Liu C."/>
            <person name="Berger F."/>
        </authorList>
    </citation>
    <scope>NUCLEOTIDE SEQUENCE [LARGE SCALE GENOMIC DNA]</scope>
    <source>
        <strain evidence="8">Tak-1</strain>
    </source>
</reference>
<dbReference type="GO" id="GO:0004620">
    <property type="term" value="F:phospholipase activity"/>
    <property type="evidence" value="ECO:0007669"/>
    <property type="project" value="TreeGrafter"/>
</dbReference>
<dbReference type="InterPro" id="IPR002641">
    <property type="entry name" value="PNPLA_dom"/>
</dbReference>
<evidence type="ECO:0000256" key="4">
    <source>
        <dbReference type="RuleBase" id="RU361262"/>
    </source>
</evidence>
<dbReference type="AlphaFoldDB" id="A0AAF6BKW0"/>
<feature type="compositionally biased region" description="Low complexity" evidence="5">
    <location>
        <begin position="58"/>
        <end position="76"/>
    </location>
</feature>
<comment type="function">
    <text evidence="4">Lipolytic acyl hydrolase (LAH).</text>
</comment>
<evidence type="ECO:0000256" key="5">
    <source>
        <dbReference type="SAM" id="MobiDB-lite"/>
    </source>
</evidence>
<keyword evidence="3 4" id="KW-0442">Lipid degradation</keyword>
<feature type="region of interest" description="Disordered" evidence="5">
    <location>
        <begin position="1"/>
        <end position="91"/>
    </location>
</feature>
<keyword evidence="2 3" id="KW-0443">Lipid metabolism</keyword>
<feature type="short sequence motif" description="DGA/G" evidence="3">
    <location>
        <begin position="291"/>
        <end position="293"/>
    </location>
</feature>
<feature type="domain" description="PNPLA" evidence="6">
    <location>
        <begin position="100"/>
        <end position="304"/>
    </location>
</feature>
<dbReference type="GO" id="GO:0016042">
    <property type="term" value="P:lipid catabolic process"/>
    <property type="evidence" value="ECO:0007669"/>
    <property type="project" value="UniProtKB-UniRule"/>
</dbReference>
<evidence type="ECO:0000313" key="7">
    <source>
        <dbReference type="EMBL" id="BBN12644.1"/>
    </source>
</evidence>
<comment type="similarity">
    <text evidence="1 4">Belongs to the patatin family.</text>
</comment>
<dbReference type="PANTHER" id="PTHR32176">
    <property type="entry name" value="XYLOSE ISOMERASE"/>
    <property type="match status" value="1"/>
</dbReference>
<dbReference type="SUPFAM" id="SSF52151">
    <property type="entry name" value="FabD/lysophospholipase-like"/>
    <property type="match status" value="1"/>
</dbReference>
<feature type="short sequence motif" description="GXGXXG" evidence="3">
    <location>
        <begin position="104"/>
        <end position="109"/>
    </location>
</feature>
<evidence type="ECO:0000256" key="3">
    <source>
        <dbReference type="PROSITE-ProRule" id="PRU01161"/>
    </source>
</evidence>
<dbReference type="Pfam" id="PF01734">
    <property type="entry name" value="Patatin"/>
    <property type="match status" value="1"/>
</dbReference>
<dbReference type="GO" id="GO:0047372">
    <property type="term" value="F:monoacylglycerol lipase activity"/>
    <property type="evidence" value="ECO:0007669"/>
    <property type="project" value="TreeGrafter"/>
</dbReference>
<evidence type="ECO:0000259" key="6">
    <source>
        <dbReference type="PROSITE" id="PS51635"/>
    </source>
</evidence>
<dbReference type="PROSITE" id="PS51635">
    <property type="entry name" value="PNPLA"/>
    <property type="match status" value="1"/>
</dbReference>
<sequence length="500" mass="53545">MGDPNGGASVQGEKKPSVSKVPSLIKRWRSRNKSAENGLVPASGSIPAAAAHNESVAEESPASATAAPRAAPETCTSGTLAADGQEPHCHGTPGRRLTILSLDGGGVRGLIPAVCLEFLEQQLQAFDGADARIADYFDVVAGTSTGGLIATMLTAPDANKRPLLTATQAKQFYLDKAATIFPKPGIFSSVTSLLGPKYSASPMKKILADTLKDLKVTDSVTDLLITTFDTKTQQPVFFDKQVAQRVPRFNATLQDLCLATTAAPTFFPAHQFDVPDPDQGEGKTHQYNLIDGGVTANNPAEVAILHAVKDLCIGDSPHRGRIPEFKGYRDLLVLSLGTGSSIVSYDAKEVASWGSLSWILNDGQQPIIQMLQNSSAYLVDFDIAIRFQIDEVEENYLRLQTSGIVGDMASVDGSSKKNMQNLVDLSNKLLDEKAKYRNAINGELVDKTYLGSNRDALTTFAKWLSEEKKARAELPASVEEAAQLPRDNATPLPSIATTFV</sequence>
<dbReference type="InterPro" id="IPR016035">
    <property type="entry name" value="Acyl_Trfase/lysoPLipase"/>
</dbReference>
<evidence type="ECO:0000313" key="8">
    <source>
        <dbReference type="Proteomes" id="UP001162541"/>
    </source>
</evidence>
<dbReference type="EC" id="3.1.1.-" evidence="4"/>
<dbReference type="Gene3D" id="3.40.1090.10">
    <property type="entry name" value="Cytosolic phospholipase A2 catalytic domain"/>
    <property type="match status" value="1"/>
</dbReference>
<feature type="active site" description="Proton acceptor" evidence="3">
    <location>
        <position position="291"/>
    </location>
</feature>
<accession>A0AAF6BKW0</accession>
<organism evidence="7 8">
    <name type="scientific">Marchantia polymorpha subsp. ruderalis</name>
    <dbReference type="NCBI Taxonomy" id="1480154"/>
    <lineage>
        <taxon>Eukaryota</taxon>
        <taxon>Viridiplantae</taxon>
        <taxon>Streptophyta</taxon>
        <taxon>Embryophyta</taxon>
        <taxon>Marchantiophyta</taxon>
        <taxon>Marchantiopsida</taxon>
        <taxon>Marchantiidae</taxon>
        <taxon>Marchantiales</taxon>
        <taxon>Marchantiaceae</taxon>
        <taxon>Marchantia</taxon>
    </lineage>
</organism>
<evidence type="ECO:0000256" key="1">
    <source>
        <dbReference type="ARBA" id="ARBA00010240"/>
    </source>
</evidence>
<protein>
    <recommendedName>
        <fullName evidence="4">Patatin</fullName>
        <ecNumber evidence="4">3.1.1.-</ecNumber>
    </recommendedName>
</protein>
<proteinExistence type="inferred from homology"/>